<evidence type="ECO:0000259" key="5">
    <source>
        <dbReference type="PROSITE" id="PS50040"/>
    </source>
</evidence>
<dbReference type="Gene3D" id="1.20.1050.10">
    <property type="match status" value="1"/>
</dbReference>
<dbReference type="InterPro" id="IPR036433">
    <property type="entry name" value="EF1B_G_C_sf"/>
</dbReference>
<dbReference type="PROSITE" id="PS50405">
    <property type="entry name" value="GST_CTER"/>
    <property type="match status" value="1"/>
</dbReference>
<feature type="domain" description="GST C-terminal" evidence="7">
    <location>
        <begin position="90"/>
        <end position="218"/>
    </location>
</feature>
<evidence type="ECO:0000313" key="8">
    <source>
        <dbReference type="EMBL" id="PWN26191.1"/>
    </source>
</evidence>
<dbReference type="InterPro" id="IPR040079">
    <property type="entry name" value="Glutathione_S-Trfase"/>
</dbReference>
<dbReference type="InterPro" id="IPR010987">
    <property type="entry name" value="Glutathione-S-Trfase_C-like"/>
</dbReference>
<evidence type="ECO:0000256" key="1">
    <source>
        <dbReference type="ARBA" id="ARBA00022768"/>
    </source>
</evidence>
<reference evidence="8 9" key="1">
    <citation type="journal article" date="2018" name="Mol. Biol. Evol.">
        <title>Broad Genomic Sampling Reveals a Smut Pathogenic Ancestry of the Fungal Clade Ustilaginomycotina.</title>
        <authorList>
            <person name="Kijpornyongpan T."/>
            <person name="Mondo S.J."/>
            <person name="Barry K."/>
            <person name="Sandor L."/>
            <person name="Lee J."/>
            <person name="Lipzen A."/>
            <person name="Pangilinan J."/>
            <person name="LaButti K."/>
            <person name="Hainaut M."/>
            <person name="Henrissat B."/>
            <person name="Grigoriev I.V."/>
            <person name="Spatafora J.W."/>
            <person name="Aime M.C."/>
        </authorList>
    </citation>
    <scope>NUCLEOTIDE SEQUENCE [LARGE SCALE GENOMIC DNA]</scope>
    <source>
        <strain evidence="8 9">MCA 5214</strain>
    </source>
</reference>
<dbReference type="PROSITE" id="PS50040">
    <property type="entry name" value="EF1G_C"/>
    <property type="match status" value="1"/>
</dbReference>
<dbReference type="InterPro" id="IPR004046">
    <property type="entry name" value="GST_C"/>
</dbReference>
<dbReference type="Gene3D" id="3.40.30.10">
    <property type="entry name" value="Glutaredoxin"/>
    <property type="match status" value="1"/>
</dbReference>
<feature type="region of interest" description="Disordered" evidence="4">
    <location>
        <begin position="210"/>
        <end position="277"/>
    </location>
</feature>
<dbReference type="FunFam" id="1.20.1050.10:FF:000006">
    <property type="entry name" value="Elongation factor 1 gamma"/>
    <property type="match status" value="1"/>
</dbReference>
<dbReference type="Pfam" id="PF00043">
    <property type="entry name" value="GST_C"/>
    <property type="match status" value="1"/>
</dbReference>
<evidence type="ECO:0000256" key="2">
    <source>
        <dbReference type="ARBA" id="ARBA00022917"/>
    </source>
</evidence>
<dbReference type="GO" id="GO:0005737">
    <property type="term" value="C:cytoplasm"/>
    <property type="evidence" value="ECO:0007669"/>
    <property type="project" value="TreeGrafter"/>
</dbReference>
<dbReference type="FunFam" id="3.30.70.1010:FF:000001">
    <property type="entry name" value="Elongation factor 1-gamma 1"/>
    <property type="match status" value="1"/>
</dbReference>
<sequence length="424" mass="47492">MSSIGTIYGPPNAPKVLRSRAIAAVNGLNLEVKECSPMKGETQTPEFLEKFPTGKVPGFTSSEGFNMFEGRAIARFVAGISNNNNLLGADNRSAAEVEQWTSFADEEILGPAMRLFYLTQGFWPYNKAIEDKQHKSLHRAFHTLQNYLHKQTYLVGHRVTLADLTMAANLQWIYANVVGKGYRDAYPHVARYYDLISHLPQVMKVFGGEKPREENAKFTPPAKEKKEKAPKAPAAAAAPKAEKKKEQPKKAAKDDDEDDEPPAPKSAPHPCASLPPSKLNLEEAKRQYSNLDSPDFFKWFYENYDKEGYSIWRFDFKYNDELTQVFMSANQLGGFNSRLEASRKYILGSGAVYGENNDSVIAGAVIVRGQDWKPVLGVAPDIDSYEVTALDVFGNADDKKFFEENLAWEGEYKGKKFADGKMIK</sequence>
<dbReference type="Pfam" id="PF02798">
    <property type="entry name" value="GST_N"/>
    <property type="match status" value="1"/>
</dbReference>
<dbReference type="STRING" id="1569628.A0A316UPB7"/>
<dbReference type="SMART" id="SM01183">
    <property type="entry name" value="EF1G"/>
    <property type="match status" value="1"/>
</dbReference>
<dbReference type="GO" id="GO:0003746">
    <property type="term" value="F:translation elongation factor activity"/>
    <property type="evidence" value="ECO:0007669"/>
    <property type="project" value="UniProtKB-UniRule"/>
</dbReference>
<dbReference type="AlphaFoldDB" id="A0A316UPB7"/>
<dbReference type="SFLD" id="SFLDG00358">
    <property type="entry name" value="Main_(cytGST)"/>
    <property type="match status" value="1"/>
</dbReference>
<organism evidence="8 9">
    <name type="scientific">Jaminaea rosea</name>
    <dbReference type="NCBI Taxonomy" id="1569628"/>
    <lineage>
        <taxon>Eukaryota</taxon>
        <taxon>Fungi</taxon>
        <taxon>Dikarya</taxon>
        <taxon>Basidiomycota</taxon>
        <taxon>Ustilaginomycotina</taxon>
        <taxon>Exobasidiomycetes</taxon>
        <taxon>Microstromatales</taxon>
        <taxon>Microstromatales incertae sedis</taxon>
        <taxon>Jaminaea</taxon>
    </lineage>
</organism>
<dbReference type="PROSITE" id="PS50404">
    <property type="entry name" value="GST_NTER"/>
    <property type="match status" value="1"/>
</dbReference>
<dbReference type="GO" id="GO:0005634">
    <property type="term" value="C:nucleus"/>
    <property type="evidence" value="ECO:0007669"/>
    <property type="project" value="TreeGrafter"/>
</dbReference>
<dbReference type="EMBL" id="KZ819672">
    <property type="protein sequence ID" value="PWN26191.1"/>
    <property type="molecule type" value="Genomic_DNA"/>
</dbReference>
<evidence type="ECO:0000256" key="4">
    <source>
        <dbReference type="SAM" id="MobiDB-lite"/>
    </source>
</evidence>
<dbReference type="CDD" id="cd03044">
    <property type="entry name" value="GST_N_EF1Bgamma"/>
    <property type="match status" value="1"/>
</dbReference>
<dbReference type="CDD" id="cd03181">
    <property type="entry name" value="GST_C_EF1Bgamma_like"/>
    <property type="match status" value="1"/>
</dbReference>
<keyword evidence="9" id="KW-1185">Reference proteome</keyword>
<dbReference type="InterPro" id="IPR036282">
    <property type="entry name" value="Glutathione-S-Trfase_C_sf"/>
</dbReference>
<feature type="domain" description="GST N-terminal" evidence="6">
    <location>
        <begin position="3"/>
        <end position="85"/>
    </location>
</feature>
<dbReference type="SUPFAM" id="SSF52833">
    <property type="entry name" value="Thioredoxin-like"/>
    <property type="match status" value="1"/>
</dbReference>
<dbReference type="Proteomes" id="UP000245884">
    <property type="component" value="Unassembled WGS sequence"/>
</dbReference>
<dbReference type="InterPro" id="IPR001662">
    <property type="entry name" value="EF1B_G_C"/>
</dbReference>
<dbReference type="OrthoDB" id="249703at2759"/>
<dbReference type="InterPro" id="IPR004045">
    <property type="entry name" value="Glutathione_S-Trfase_N"/>
</dbReference>
<dbReference type="Gene3D" id="3.30.70.1010">
    <property type="entry name" value="Translation elongation factor EF1B, gamma chain, conserved domain"/>
    <property type="match status" value="1"/>
</dbReference>
<evidence type="ECO:0000259" key="6">
    <source>
        <dbReference type="PROSITE" id="PS50404"/>
    </source>
</evidence>
<evidence type="ECO:0000313" key="9">
    <source>
        <dbReference type="Proteomes" id="UP000245884"/>
    </source>
</evidence>
<feature type="compositionally biased region" description="Basic and acidic residues" evidence="4">
    <location>
        <begin position="240"/>
        <end position="253"/>
    </location>
</feature>
<dbReference type="InterPro" id="IPR036249">
    <property type="entry name" value="Thioredoxin-like_sf"/>
</dbReference>
<dbReference type="PANTHER" id="PTHR43986:SF1">
    <property type="entry name" value="ELONGATION FACTOR 1-GAMMA"/>
    <property type="match status" value="1"/>
</dbReference>
<name>A0A316UPB7_9BASI</name>
<evidence type="ECO:0000256" key="3">
    <source>
        <dbReference type="PROSITE-ProRule" id="PRU00519"/>
    </source>
</evidence>
<accession>A0A316UPB7</accession>
<dbReference type="InterPro" id="IPR050802">
    <property type="entry name" value="EF-GSTs"/>
</dbReference>
<dbReference type="FunFam" id="3.40.30.10:FF:000142">
    <property type="entry name" value="Elongation factor 1 gamma"/>
    <property type="match status" value="1"/>
</dbReference>
<evidence type="ECO:0000259" key="7">
    <source>
        <dbReference type="PROSITE" id="PS50405"/>
    </source>
</evidence>
<dbReference type="RefSeq" id="XP_025360803.1">
    <property type="nucleotide sequence ID" value="XM_025507405.1"/>
</dbReference>
<dbReference type="SFLD" id="SFLDS00019">
    <property type="entry name" value="Glutathione_Transferase_(cytos"/>
    <property type="match status" value="1"/>
</dbReference>
<dbReference type="GeneID" id="37029228"/>
<gene>
    <name evidence="8" type="ORF">BDZ90DRAFT_241946</name>
</gene>
<keyword evidence="2 3" id="KW-0648">Protein biosynthesis</keyword>
<dbReference type="PANTHER" id="PTHR43986">
    <property type="entry name" value="ELONGATION FACTOR 1-GAMMA"/>
    <property type="match status" value="1"/>
</dbReference>
<keyword evidence="1 3" id="KW-0251">Elongation factor</keyword>
<feature type="compositionally biased region" description="Basic and acidic residues" evidence="4">
    <location>
        <begin position="210"/>
        <end position="230"/>
    </location>
</feature>
<dbReference type="Pfam" id="PF00647">
    <property type="entry name" value="EF1G"/>
    <property type="match status" value="1"/>
</dbReference>
<dbReference type="SUPFAM" id="SSF89942">
    <property type="entry name" value="eEF1-gamma domain"/>
    <property type="match status" value="1"/>
</dbReference>
<dbReference type="SUPFAM" id="SSF47616">
    <property type="entry name" value="GST C-terminal domain-like"/>
    <property type="match status" value="1"/>
</dbReference>
<feature type="domain" description="EF-1-gamma C-terminal" evidence="5">
    <location>
        <begin position="267"/>
        <end position="424"/>
    </location>
</feature>
<protein>
    <submittedName>
        <fullName evidence="8">EEF1-gamma domain-containing protein</fullName>
    </submittedName>
</protein>
<proteinExistence type="predicted"/>